<protein>
    <submittedName>
        <fullName evidence="1">Uncharacterized protein</fullName>
    </submittedName>
</protein>
<dbReference type="KEGG" id="vg:65133436"/>
<dbReference type="EMBL" id="MW495044">
    <property type="protein sequence ID" value="QSJ03685.1"/>
    <property type="molecule type" value="Genomic_DNA"/>
</dbReference>
<reference evidence="1" key="1">
    <citation type="submission" date="2021-01" db="EMBL/GenBank/DDBJ databases">
        <authorList>
            <person name="Li S."/>
            <person name="Lin Y."/>
        </authorList>
    </citation>
    <scope>NUCLEOTIDE SEQUENCE</scope>
</reference>
<name>A0A898K9V7_9CAUD</name>
<evidence type="ECO:0000313" key="1">
    <source>
        <dbReference type="EMBL" id="QSJ03685.1"/>
    </source>
</evidence>
<sequence>MAYESKQEYKWHSKMLGEGTISYYSDFNIGINATITITKFNVALEKFPRIAVVDFPASIVGVHRKNFTIKVDMREIKSLMAKVAIGVPVILEQRISFS</sequence>
<dbReference type="GeneID" id="65133436"/>
<dbReference type="RefSeq" id="YP_010114834.1">
    <property type="nucleotide sequence ID" value="NC_055919.1"/>
</dbReference>
<keyword evidence="2" id="KW-1185">Reference proteome</keyword>
<proteinExistence type="predicted"/>
<accession>A0A898K9V7</accession>
<evidence type="ECO:0000313" key="2">
    <source>
        <dbReference type="Proteomes" id="UP000663176"/>
    </source>
</evidence>
<organism evidence="1 2">
    <name type="scientific">Klebsiella phage vB_KpnP_P184</name>
    <dbReference type="NCBI Taxonomy" id="2806547"/>
    <lineage>
        <taxon>Viruses</taxon>
        <taxon>Duplodnaviria</taxon>
        <taxon>Heunggongvirae</taxon>
        <taxon>Uroviricota</taxon>
        <taxon>Caudoviricetes</taxon>
        <taxon>Schitoviridae</taxon>
        <taxon>Efbeekayvirus</taxon>
        <taxon>Efbeekayvirus P184</taxon>
    </lineage>
</organism>
<dbReference type="Proteomes" id="UP000663176">
    <property type="component" value="Segment"/>
</dbReference>